<feature type="transmembrane region" description="Helical" evidence="7">
    <location>
        <begin position="57"/>
        <end position="85"/>
    </location>
</feature>
<evidence type="ECO:0000313" key="10">
    <source>
        <dbReference type="Proteomes" id="UP000324233"/>
    </source>
</evidence>
<dbReference type="Pfam" id="PF09335">
    <property type="entry name" value="VTT_dom"/>
    <property type="match status" value="1"/>
</dbReference>
<evidence type="ECO:0000256" key="1">
    <source>
        <dbReference type="ARBA" id="ARBA00004651"/>
    </source>
</evidence>
<gene>
    <name evidence="9" type="primary">yqjA</name>
    <name evidence="9" type="ORF">OJF2_55010</name>
</gene>
<comment type="subcellular location">
    <subcellularLocation>
        <location evidence="1 7">Cell membrane</location>
        <topology evidence="1 7">Multi-pass membrane protein</topology>
    </subcellularLocation>
</comment>
<protein>
    <submittedName>
        <fullName evidence="9">Inner membrane protein YqjA</fullName>
    </submittedName>
</protein>
<evidence type="ECO:0000259" key="8">
    <source>
        <dbReference type="Pfam" id="PF09335"/>
    </source>
</evidence>
<keyword evidence="3 7" id="KW-1003">Cell membrane</keyword>
<keyword evidence="6 7" id="KW-0472">Membrane</keyword>
<dbReference type="EMBL" id="CP042997">
    <property type="protein sequence ID" value="QEH36916.1"/>
    <property type="molecule type" value="Genomic_DNA"/>
</dbReference>
<dbReference type="GO" id="GO:0005886">
    <property type="term" value="C:plasma membrane"/>
    <property type="evidence" value="ECO:0007669"/>
    <property type="project" value="UniProtKB-SubCell"/>
</dbReference>
<dbReference type="PANTHER" id="PTHR30353">
    <property type="entry name" value="INNER MEMBRANE PROTEIN DEDA-RELATED"/>
    <property type="match status" value="1"/>
</dbReference>
<proteinExistence type="inferred from homology"/>
<feature type="transmembrane region" description="Helical" evidence="7">
    <location>
        <begin position="125"/>
        <end position="146"/>
    </location>
</feature>
<organism evidence="9 10">
    <name type="scientific">Aquisphaera giovannonii</name>
    <dbReference type="NCBI Taxonomy" id="406548"/>
    <lineage>
        <taxon>Bacteria</taxon>
        <taxon>Pseudomonadati</taxon>
        <taxon>Planctomycetota</taxon>
        <taxon>Planctomycetia</taxon>
        <taxon>Isosphaerales</taxon>
        <taxon>Isosphaeraceae</taxon>
        <taxon>Aquisphaera</taxon>
    </lineage>
</organism>
<keyword evidence="10" id="KW-1185">Reference proteome</keyword>
<dbReference type="InterPro" id="IPR058127">
    <property type="entry name" value="DedA"/>
</dbReference>
<comment type="similarity">
    <text evidence="2 7">Belongs to the DedA family.</text>
</comment>
<evidence type="ECO:0000256" key="7">
    <source>
        <dbReference type="RuleBase" id="RU367016"/>
    </source>
</evidence>
<dbReference type="PANTHER" id="PTHR30353:SF0">
    <property type="entry name" value="TRANSMEMBRANE PROTEIN"/>
    <property type="match status" value="1"/>
</dbReference>
<evidence type="ECO:0000256" key="4">
    <source>
        <dbReference type="ARBA" id="ARBA00022692"/>
    </source>
</evidence>
<dbReference type="RefSeq" id="WP_148596543.1">
    <property type="nucleotide sequence ID" value="NZ_CP042997.1"/>
</dbReference>
<accession>A0A5B9W8A0</accession>
<dbReference type="OrthoDB" id="9813426at2"/>
<dbReference type="InterPro" id="IPR032818">
    <property type="entry name" value="DedA-like"/>
</dbReference>
<keyword evidence="4 7" id="KW-0812">Transmembrane</keyword>
<feature type="transmembrane region" description="Helical" evidence="7">
    <location>
        <begin position="191"/>
        <end position="210"/>
    </location>
</feature>
<feature type="transmembrane region" description="Helical" evidence="7">
    <location>
        <begin position="158"/>
        <end position="179"/>
    </location>
</feature>
<dbReference type="NCBIfam" id="NF008102">
    <property type="entry name" value="PRK10847.1"/>
    <property type="match status" value="1"/>
</dbReference>
<evidence type="ECO:0000256" key="5">
    <source>
        <dbReference type="ARBA" id="ARBA00022989"/>
    </source>
</evidence>
<feature type="domain" description="VTT" evidence="8">
    <location>
        <begin position="50"/>
        <end position="176"/>
    </location>
</feature>
<dbReference type="KEGG" id="agv:OJF2_55010"/>
<evidence type="ECO:0000256" key="2">
    <source>
        <dbReference type="ARBA" id="ARBA00010792"/>
    </source>
</evidence>
<dbReference type="InterPro" id="IPR032816">
    <property type="entry name" value="VTT_dom"/>
</dbReference>
<feature type="transmembrane region" description="Helical" evidence="7">
    <location>
        <begin position="30"/>
        <end position="50"/>
    </location>
</feature>
<evidence type="ECO:0000256" key="3">
    <source>
        <dbReference type="ARBA" id="ARBA00022475"/>
    </source>
</evidence>
<dbReference type="AlphaFoldDB" id="A0A5B9W8A0"/>
<evidence type="ECO:0000256" key="6">
    <source>
        <dbReference type="ARBA" id="ARBA00023136"/>
    </source>
</evidence>
<keyword evidence="5 7" id="KW-1133">Transmembrane helix</keyword>
<reference evidence="9 10" key="1">
    <citation type="submission" date="2019-08" db="EMBL/GenBank/DDBJ databases">
        <title>Deep-cultivation of Planctomycetes and their phenomic and genomic characterization uncovers novel biology.</title>
        <authorList>
            <person name="Wiegand S."/>
            <person name="Jogler M."/>
            <person name="Boedeker C."/>
            <person name="Pinto D."/>
            <person name="Vollmers J."/>
            <person name="Rivas-Marin E."/>
            <person name="Kohn T."/>
            <person name="Peeters S.H."/>
            <person name="Heuer A."/>
            <person name="Rast P."/>
            <person name="Oberbeckmann S."/>
            <person name="Bunk B."/>
            <person name="Jeske O."/>
            <person name="Meyerdierks A."/>
            <person name="Storesund J.E."/>
            <person name="Kallscheuer N."/>
            <person name="Luecker S."/>
            <person name="Lage O.M."/>
            <person name="Pohl T."/>
            <person name="Merkel B.J."/>
            <person name="Hornburger P."/>
            <person name="Mueller R.-W."/>
            <person name="Bruemmer F."/>
            <person name="Labrenz M."/>
            <person name="Spormann A.M."/>
            <person name="Op den Camp H."/>
            <person name="Overmann J."/>
            <person name="Amann R."/>
            <person name="Jetten M.S.M."/>
            <person name="Mascher T."/>
            <person name="Medema M.H."/>
            <person name="Devos D.P."/>
            <person name="Kaster A.-K."/>
            <person name="Ovreas L."/>
            <person name="Rohde M."/>
            <person name="Galperin M.Y."/>
            <person name="Jogler C."/>
        </authorList>
    </citation>
    <scope>NUCLEOTIDE SEQUENCE [LARGE SCALE GENOMIC DNA]</scope>
    <source>
        <strain evidence="9 10">OJF2</strain>
    </source>
</reference>
<dbReference type="Proteomes" id="UP000324233">
    <property type="component" value="Chromosome"/>
</dbReference>
<evidence type="ECO:0000313" key="9">
    <source>
        <dbReference type="EMBL" id="QEH36916.1"/>
    </source>
</evidence>
<sequence>MDLLKQLFDALIHLSPDSVNHLAEQVGPGLYVILFAIVFAETGLVVTPFLPGDSLLFAVGAVAASATSPISIGLTSTLLIVAAVLGDAVNYAAGHYIGPRVFSREDSWLLNRKHLLEAQRFYEQYGGLTIILARFMPIIRTFAPFVAGIGRMSYPRFALYNVTGGIAWVLLFLLGGWWFGAQEIVKKNFHLVIFAIIFISVLPPIVQYLINRSRSRSVKGLAEAVPASAPAVEE</sequence>
<name>A0A5B9W8A0_9BACT</name>